<keyword evidence="3" id="KW-1185">Reference proteome</keyword>
<dbReference type="Proteomes" id="UP000799779">
    <property type="component" value="Unassembled WGS sequence"/>
</dbReference>
<evidence type="ECO:0000256" key="1">
    <source>
        <dbReference type="SAM" id="MobiDB-lite"/>
    </source>
</evidence>
<name>A0A6A5WM95_9PLEO</name>
<feature type="compositionally biased region" description="Low complexity" evidence="1">
    <location>
        <begin position="50"/>
        <end position="65"/>
    </location>
</feature>
<reference evidence="2" key="1">
    <citation type="journal article" date="2020" name="Stud. Mycol.">
        <title>101 Dothideomycetes genomes: a test case for predicting lifestyles and emergence of pathogens.</title>
        <authorList>
            <person name="Haridas S."/>
            <person name="Albert R."/>
            <person name="Binder M."/>
            <person name="Bloem J."/>
            <person name="Labutti K."/>
            <person name="Salamov A."/>
            <person name="Andreopoulos B."/>
            <person name="Baker S."/>
            <person name="Barry K."/>
            <person name="Bills G."/>
            <person name="Bluhm B."/>
            <person name="Cannon C."/>
            <person name="Castanera R."/>
            <person name="Culley D."/>
            <person name="Daum C."/>
            <person name="Ezra D."/>
            <person name="Gonzalez J."/>
            <person name="Henrissat B."/>
            <person name="Kuo A."/>
            <person name="Liang C."/>
            <person name="Lipzen A."/>
            <person name="Lutzoni F."/>
            <person name="Magnuson J."/>
            <person name="Mondo S."/>
            <person name="Nolan M."/>
            <person name="Ohm R."/>
            <person name="Pangilinan J."/>
            <person name="Park H.-J."/>
            <person name="Ramirez L."/>
            <person name="Alfaro M."/>
            <person name="Sun H."/>
            <person name="Tritt A."/>
            <person name="Yoshinaga Y."/>
            <person name="Zwiers L.-H."/>
            <person name="Turgeon B."/>
            <person name="Goodwin S."/>
            <person name="Spatafora J."/>
            <person name="Crous P."/>
            <person name="Grigoriev I."/>
        </authorList>
    </citation>
    <scope>NUCLEOTIDE SEQUENCE</scope>
    <source>
        <strain evidence="2">CBS 123094</strain>
    </source>
</reference>
<sequence>MILAQQVSLQYTMEKIADDSMRRQARDLERARTQQWLSRSFAHSELPHASRSSTGQQSSSSSFLSLRTPVNRVRRFFSQLKDKKEKRRMQRENHKSIDFGQVFNSPVQVPPEGMRLGTITEDEEDEEVTALPRIGTRNDHVRDLRVTPKPPTPMGNCMNSREQEMMKRLVEVQIRKGVEAGVKL</sequence>
<organism evidence="2 3">
    <name type="scientific">Amniculicola lignicola CBS 123094</name>
    <dbReference type="NCBI Taxonomy" id="1392246"/>
    <lineage>
        <taxon>Eukaryota</taxon>
        <taxon>Fungi</taxon>
        <taxon>Dikarya</taxon>
        <taxon>Ascomycota</taxon>
        <taxon>Pezizomycotina</taxon>
        <taxon>Dothideomycetes</taxon>
        <taxon>Pleosporomycetidae</taxon>
        <taxon>Pleosporales</taxon>
        <taxon>Amniculicolaceae</taxon>
        <taxon>Amniculicola</taxon>
    </lineage>
</organism>
<feature type="region of interest" description="Disordered" evidence="1">
    <location>
        <begin position="45"/>
        <end position="65"/>
    </location>
</feature>
<gene>
    <name evidence="2" type="ORF">P154DRAFT_533377</name>
</gene>
<evidence type="ECO:0000313" key="3">
    <source>
        <dbReference type="Proteomes" id="UP000799779"/>
    </source>
</evidence>
<proteinExistence type="predicted"/>
<protein>
    <submittedName>
        <fullName evidence="2">Uncharacterized protein</fullName>
    </submittedName>
</protein>
<accession>A0A6A5WM95</accession>
<evidence type="ECO:0000313" key="2">
    <source>
        <dbReference type="EMBL" id="KAF2002128.1"/>
    </source>
</evidence>
<dbReference type="EMBL" id="ML977579">
    <property type="protein sequence ID" value="KAF2002128.1"/>
    <property type="molecule type" value="Genomic_DNA"/>
</dbReference>
<dbReference type="AlphaFoldDB" id="A0A6A5WM95"/>